<feature type="transmembrane region" description="Helical" evidence="1">
    <location>
        <begin position="337"/>
        <end position="359"/>
    </location>
</feature>
<keyword evidence="1" id="KW-0472">Membrane</keyword>
<name>A0A815V4E1_9BILA</name>
<protein>
    <submittedName>
        <fullName evidence="2">Uncharacterized protein</fullName>
    </submittedName>
</protein>
<dbReference type="EMBL" id="CAJNOQ010024288">
    <property type="protein sequence ID" value="CAF1525914.1"/>
    <property type="molecule type" value="Genomic_DNA"/>
</dbReference>
<comment type="caution">
    <text evidence="2">The sequence shown here is derived from an EMBL/GenBank/DDBJ whole genome shotgun (WGS) entry which is preliminary data.</text>
</comment>
<keyword evidence="4" id="KW-1185">Reference proteome</keyword>
<feature type="non-terminal residue" evidence="2">
    <location>
        <position position="1"/>
    </location>
</feature>
<accession>A0A815V4E1</accession>
<evidence type="ECO:0000313" key="3">
    <source>
        <dbReference type="EMBL" id="CAF4384740.1"/>
    </source>
</evidence>
<sequence length="375" mass="41891">MQSVGILAIYTSVRVQTKTITVPSPSQATYDHLLGKYPDTAIQCPCAKISVDYSSFISIEPQYHPICTSSSVTQLIDYFDVDVRLYVPFGAWQLEAGNNDYRTVAAAQFQLIASLCQLSQQTVTDALITFYSTRFIGSQLFTPPLFQSQTTAIISLFNTTTPNQFNEIFQLIRDTTQANQLVFFTEPFEVTTVNGPIFYWWNSGIEHEGCRCNSNVSCSQQTQLLDIQGNSVTVLYTVPRSFVGCSVVDALLLSAFECYFDRTCLNTITSSVKNRTALNITALDSSHLFLSSINTSVETIVDRLFVERLVNASNYSAYFQQCAPTECVYSFNQHPNWIDILTTVIGLYGGLTAVLKVLIPTLIKLVRRKKQDNPS</sequence>
<keyword evidence="1" id="KW-1133">Transmembrane helix</keyword>
<reference evidence="2" key="1">
    <citation type="submission" date="2021-02" db="EMBL/GenBank/DDBJ databases">
        <authorList>
            <person name="Nowell W R."/>
        </authorList>
    </citation>
    <scope>NUCLEOTIDE SEQUENCE</scope>
</reference>
<gene>
    <name evidence="2" type="ORF">GPM918_LOCUS37777</name>
    <name evidence="3" type="ORF">SRO942_LOCUS38548</name>
</gene>
<dbReference type="EMBL" id="CAJOBC010089844">
    <property type="protein sequence ID" value="CAF4384740.1"/>
    <property type="molecule type" value="Genomic_DNA"/>
</dbReference>
<keyword evidence="1" id="KW-0812">Transmembrane</keyword>
<evidence type="ECO:0000313" key="2">
    <source>
        <dbReference type="EMBL" id="CAF1525914.1"/>
    </source>
</evidence>
<evidence type="ECO:0000256" key="1">
    <source>
        <dbReference type="SAM" id="Phobius"/>
    </source>
</evidence>
<evidence type="ECO:0000313" key="4">
    <source>
        <dbReference type="Proteomes" id="UP000663829"/>
    </source>
</evidence>
<proteinExistence type="predicted"/>
<dbReference type="Proteomes" id="UP000663829">
    <property type="component" value="Unassembled WGS sequence"/>
</dbReference>
<dbReference type="OrthoDB" id="10002632at2759"/>
<organism evidence="2 4">
    <name type="scientific">Didymodactylos carnosus</name>
    <dbReference type="NCBI Taxonomy" id="1234261"/>
    <lineage>
        <taxon>Eukaryota</taxon>
        <taxon>Metazoa</taxon>
        <taxon>Spiralia</taxon>
        <taxon>Gnathifera</taxon>
        <taxon>Rotifera</taxon>
        <taxon>Eurotatoria</taxon>
        <taxon>Bdelloidea</taxon>
        <taxon>Philodinida</taxon>
        <taxon>Philodinidae</taxon>
        <taxon>Didymodactylos</taxon>
    </lineage>
</organism>
<dbReference type="AlphaFoldDB" id="A0A815V4E1"/>
<dbReference type="Proteomes" id="UP000681722">
    <property type="component" value="Unassembled WGS sequence"/>
</dbReference>